<organism evidence="2 3">
    <name type="scientific">Bacillus thuringiensis</name>
    <dbReference type="NCBI Taxonomy" id="1428"/>
    <lineage>
        <taxon>Bacteria</taxon>
        <taxon>Bacillati</taxon>
        <taxon>Bacillota</taxon>
        <taxon>Bacilli</taxon>
        <taxon>Bacillales</taxon>
        <taxon>Bacillaceae</taxon>
        <taxon>Bacillus</taxon>
        <taxon>Bacillus cereus group</taxon>
    </lineage>
</organism>
<dbReference type="EMBL" id="NFEN01000247">
    <property type="protein sequence ID" value="OUA13401.1"/>
    <property type="molecule type" value="Genomic_DNA"/>
</dbReference>
<reference evidence="2 3" key="1">
    <citation type="submission" date="2016-10" db="EMBL/GenBank/DDBJ databases">
        <title>Comparative genomics of Bacillus thuringiensis reveals a path to pathogens against multiple invertebrate hosts.</title>
        <authorList>
            <person name="Zheng J."/>
            <person name="Gao Q."/>
            <person name="Liu H."/>
            <person name="Peng D."/>
            <person name="Ruan L."/>
            <person name="Sun M."/>
        </authorList>
    </citation>
    <scope>NUCLEOTIDE SEQUENCE [LARGE SCALE GENOMIC DNA]</scope>
    <source>
        <strain evidence="2">I13</strain>
    </source>
</reference>
<proteinExistence type="predicted"/>
<evidence type="ECO:0008006" key="4">
    <source>
        <dbReference type="Google" id="ProtNLM"/>
    </source>
</evidence>
<evidence type="ECO:0000256" key="1">
    <source>
        <dbReference type="SAM" id="MobiDB-lite"/>
    </source>
</evidence>
<sequence length="184" mass="21101">PETEKPETKPETEKPETKPETEKPETKPETEKPETKPETEKPETKPETQDPFYVEPPKTSGFNHNLRSKLGSYGSYNGIKKSYFDSLVQDIASGEILELDAKEELYKLDLWNENNIPSYLPKNTQMGVAVVNVQKFSTSSNNYRDIDKMISKNYGGKYFGISIYWDAQAKKNTIAVLNIQFMYQ</sequence>
<gene>
    <name evidence="2" type="ORF">BK775_36710</name>
</gene>
<comment type="caution">
    <text evidence="2">The sequence shown here is derived from an EMBL/GenBank/DDBJ whole genome shotgun (WGS) entry which is preliminary data.</text>
</comment>
<dbReference type="Proteomes" id="UP000195077">
    <property type="component" value="Unassembled WGS sequence"/>
</dbReference>
<protein>
    <recommendedName>
        <fullName evidence="4">Cell surface protein</fullName>
    </recommendedName>
</protein>
<feature type="non-terminal residue" evidence="2">
    <location>
        <position position="1"/>
    </location>
</feature>
<feature type="compositionally biased region" description="Basic and acidic residues" evidence="1">
    <location>
        <begin position="1"/>
        <end position="48"/>
    </location>
</feature>
<accession>A0A9X6KJ50</accession>
<name>A0A9X6KJ50_BACTU</name>
<evidence type="ECO:0000313" key="3">
    <source>
        <dbReference type="Proteomes" id="UP000195077"/>
    </source>
</evidence>
<dbReference type="AlphaFoldDB" id="A0A9X6KJ50"/>
<feature type="region of interest" description="Disordered" evidence="1">
    <location>
        <begin position="1"/>
        <end position="65"/>
    </location>
</feature>
<evidence type="ECO:0000313" key="2">
    <source>
        <dbReference type="EMBL" id="OUA13401.1"/>
    </source>
</evidence>